<accession>A0A1I1DWX7</accession>
<reference evidence="2 3" key="1">
    <citation type="submission" date="2016-10" db="EMBL/GenBank/DDBJ databases">
        <authorList>
            <person name="de Groot N.N."/>
        </authorList>
    </citation>
    <scope>NUCLEOTIDE SEQUENCE [LARGE SCALE GENOMIC DNA]</scope>
    <source>
        <strain evidence="2 3">CGMCC 4.5739</strain>
    </source>
</reference>
<keyword evidence="2" id="KW-0808">Transferase</keyword>
<dbReference type="STRING" id="910347.SAMN05421773_10111"/>
<dbReference type="PANTHER" id="PTHR47505:SF1">
    <property type="entry name" value="DNA UTILIZATION PROTEIN YHGH"/>
    <property type="match status" value="1"/>
</dbReference>
<dbReference type="PANTHER" id="PTHR47505">
    <property type="entry name" value="DNA UTILIZATION PROTEIN YHGH"/>
    <property type="match status" value="1"/>
</dbReference>
<dbReference type="GO" id="GO:0016757">
    <property type="term" value="F:glycosyltransferase activity"/>
    <property type="evidence" value="ECO:0007669"/>
    <property type="project" value="UniProtKB-KW"/>
</dbReference>
<evidence type="ECO:0000313" key="2">
    <source>
        <dbReference type="EMBL" id="SFB79327.1"/>
    </source>
</evidence>
<dbReference type="InterPro" id="IPR051910">
    <property type="entry name" value="ComF/GntX_DNA_util-trans"/>
</dbReference>
<keyword evidence="3" id="KW-1185">Reference proteome</keyword>
<dbReference type="Proteomes" id="UP000199207">
    <property type="component" value="Unassembled WGS sequence"/>
</dbReference>
<dbReference type="InterPro" id="IPR000836">
    <property type="entry name" value="PRTase_dom"/>
</dbReference>
<dbReference type="AlphaFoldDB" id="A0A1I1DWX7"/>
<dbReference type="SUPFAM" id="SSF53271">
    <property type="entry name" value="PRTase-like"/>
    <property type="match status" value="1"/>
</dbReference>
<dbReference type="EMBL" id="FOLM01000001">
    <property type="protein sequence ID" value="SFB79327.1"/>
    <property type="molecule type" value="Genomic_DNA"/>
</dbReference>
<protein>
    <submittedName>
        <fullName evidence="2">Predicted amidophosphoribosyltransferases</fullName>
    </submittedName>
</protein>
<proteinExistence type="inferred from homology"/>
<dbReference type="CDD" id="cd06223">
    <property type="entry name" value="PRTases_typeI"/>
    <property type="match status" value="1"/>
</dbReference>
<dbReference type="InterPro" id="IPR029057">
    <property type="entry name" value="PRTase-like"/>
</dbReference>
<organism evidence="2 3">
    <name type="scientific">Streptomyces aidingensis</name>
    <dbReference type="NCBI Taxonomy" id="910347"/>
    <lineage>
        <taxon>Bacteria</taxon>
        <taxon>Bacillati</taxon>
        <taxon>Actinomycetota</taxon>
        <taxon>Actinomycetes</taxon>
        <taxon>Kitasatosporales</taxon>
        <taxon>Streptomycetaceae</taxon>
        <taxon>Streptomyces</taxon>
    </lineage>
</organism>
<evidence type="ECO:0000256" key="1">
    <source>
        <dbReference type="ARBA" id="ARBA00008007"/>
    </source>
</evidence>
<dbReference type="OrthoDB" id="5244859at2"/>
<comment type="similarity">
    <text evidence="1">Belongs to the ComF/GntX family.</text>
</comment>
<gene>
    <name evidence="2" type="ORF">SAMN05421773_10111</name>
</gene>
<name>A0A1I1DWX7_9ACTN</name>
<keyword evidence="2" id="KW-0328">Glycosyltransferase</keyword>
<dbReference type="Gene3D" id="3.40.50.2020">
    <property type="match status" value="1"/>
</dbReference>
<sequence length="222" mass="22306">MRELGGLVLPAECAGCGAARTPLCAQCRAALPAGGARRVRPRPEPPGLPPVYAAAVFADRARAVLLAHKERGALGLAGPLGAALAGAVRAAAGPGPVAGVLHLVPVPSAAAARARRGHDPVRRTARSAAARLRARGMPVRVWCALRHRRRVADQAGLDALARAENLRGALAGPRGRSALPGPLVLVDDLITTGATLAEAARAVRESGATVLGAAVVASVPGS</sequence>
<evidence type="ECO:0000313" key="3">
    <source>
        <dbReference type="Proteomes" id="UP000199207"/>
    </source>
</evidence>